<evidence type="ECO:0000256" key="1">
    <source>
        <dbReference type="ARBA" id="ARBA00022679"/>
    </source>
</evidence>
<evidence type="ECO:0000256" key="6">
    <source>
        <dbReference type="SAM" id="MobiDB-lite"/>
    </source>
</evidence>
<sequence>MVAVKVFDHNDSKMRECLAKEIIVHSQVNHRNVTRLIGFCMEEDALMMVTEYIPNGNLNDLLHQDVRPISLDTRLRIAMECAGALAYMHFQMYTHVIHGDIKPANILLSRNLNAKISDFGISRLVSMDASLYTMHVIGSIGYIDPLFVRTGRLIPKSDVYSFGIVLLEMFTRKKIETGNEGLSLVDGFIQGLSKGFRRVREMFDAEISDGNNSKILDGIAKLIGECLSMEMEKRPEMSNVAEQLQALRRAHDQGQERVGLFSWGRKIKPADCAAENTILAKMTGQESFEESMATRGWRVTFRRSLNTSNQSSMDLELELKGLLGSQASDLGQGMFGHTYKVVLANGTVLAVKSVRPDLREQDFRSRVAVISDVKSDLVMPLCWYHCSKTLRLLVYNYMPTGSLAALLHGKEGSAEGQLNWERRSSIALTVARGVAAIHSSASCRGNIKSSNIFLTGDHVRGAVVGARPAHPGGNVLFCDVYSFGVLLLELLTGKRPVLANMLPRWVLSISHCDWTAMVLDAGIRRNQRRKAKIEMLLLVDLALDRCAQLASERPAMSEVVKKIEDIRRFSSVHRGSAPAHASTVPVKETGQNPADVAANETLEAHPSLSSQESAGAIFSSQLIDNGSA</sequence>
<dbReference type="GO" id="GO:0005524">
    <property type="term" value="F:ATP binding"/>
    <property type="evidence" value="ECO:0007669"/>
    <property type="project" value="UniProtKB-UniRule"/>
</dbReference>
<dbReference type="EMBL" id="OZ075124">
    <property type="protein sequence ID" value="CAL4922929.1"/>
    <property type="molecule type" value="Genomic_DNA"/>
</dbReference>
<evidence type="ECO:0000259" key="7">
    <source>
        <dbReference type="PROSITE" id="PS50011"/>
    </source>
</evidence>
<dbReference type="SUPFAM" id="SSF56112">
    <property type="entry name" value="Protein kinase-like (PK-like)"/>
    <property type="match status" value="2"/>
</dbReference>
<gene>
    <name evidence="8" type="ORF">URODEC1_LOCUS22002</name>
</gene>
<dbReference type="PANTHER" id="PTHR27005:SF383">
    <property type="entry name" value="PROTEIN KINASE DOMAIN-CONTAINING PROTEIN"/>
    <property type="match status" value="1"/>
</dbReference>
<evidence type="ECO:0000256" key="3">
    <source>
        <dbReference type="ARBA" id="ARBA00022777"/>
    </source>
</evidence>
<dbReference type="InterPro" id="IPR045274">
    <property type="entry name" value="WAK-like"/>
</dbReference>
<dbReference type="InterPro" id="IPR000719">
    <property type="entry name" value="Prot_kinase_dom"/>
</dbReference>
<feature type="domain" description="Protein kinase" evidence="7">
    <location>
        <begin position="324"/>
        <end position="570"/>
    </location>
</feature>
<proteinExistence type="predicted"/>
<dbReference type="InterPro" id="IPR008271">
    <property type="entry name" value="Ser/Thr_kinase_AS"/>
</dbReference>
<dbReference type="PROSITE" id="PS00107">
    <property type="entry name" value="PROTEIN_KINASE_ATP"/>
    <property type="match status" value="1"/>
</dbReference>
<dbReference type="InterPro" id="IPR011009">
    <property type="entry name" value="Kinase-like_dom_sf"/>
</dbReference>
<dbReference type="Gene3D" id="1.10.510.10">
    <property type="entry name" value="Transferase(Phosphotransferase) domain 1"/>
    <property type="match status" value="3"/>
</dbReference>
<dbReference type="Gene3D" id="3.30.200.20">
    <property type="entry name" value="Phosphorylase Kinase, domain 1"/>
    <property type="match status" value="2"/>
</dbReference>
<feature type="binding site" evidence="5">
    <location>
        <position position="352"/>
    </location>
    <ligand>
        <name>ATP</name>
        <dbReference type="ChEBI" id="CHEBI:30616"/>
    </ligand>
</feature>
<evidence type="ECO:0000256" key="2">
    <source>
        <dbReference type="ARBA" id="ARBA00022741"/>
    </source>
</evidence>
<dbReference type="PROSITE" id="PS50011">
    <property type="entry name" value="PROTEIN_KINASE_DOM"/>
    <property type="match status" value="2"/>
</dbReference>
<feature type="domain" description="Protein kinase" evidence="7">
    <location>
        <begin position="1"/>
        <end position="247"/>
    </location>
</feature>
<dbReference type="Pfam" id="PF00069">
    <property type="entry name" value="Pkinase"/>
    <property type="match status" value="2"/>
</dbReference>
<dbReference type="FunFam" id="1.10.510.10:FF:000474">
    <property type="entry name" value="Wall-associated receptor kinase 3"/>
    <property type="match status" value="1"/>
</dbReference>
<dbReference type="Proteomes" id="UP001497457">
    <property type="component" value="Chromosome 14rd"/>
</dbReference>
<keyword evidence="1" id="KW-0808">Transferase</keyword>
<accession>A0ABC8XA84</accession>
<name>A0ABC8XA84_9POAL</name>
<dbReference type="PANTHER" id="PTHR27005">
    <property type="entry name" value="WALL-ASSOCIATED RECEPTOR KINASE-LIKE 21"/>
    <property type="match status" value="1"/>
</dbReference>
<reference evidence="9" key="1">
    <citation type="submission" date="2024-06" db="EMBL/GenBank/DDBJ databases">
        <authorList>
            <person name="Ryan C."/>
        </authorList>
    </citation>
    <scope>NUCLEOTIDE SEQUENCE [LARGE SCALE GENOMIC DNA]</scope>
</reference>
<organism evidence="8 9">
    <name type="scientific">Urochloa decumbens</name>
    <dbReference type="NCBI Taxonomy" id="240449"/>
    <lineage>
        <taxon>Eukaryota</taxon>
        <taxon>Viridiplantae</taxon>
        <taxon>Streptophyta</taxon>
        <taxon>Embryophyta</taxon>
        <taxon>Tracheophyta</taxon>
        <taxon>Spermatophyta</taxon>
        <taxon>Magnoliopsida</taxon>
        <taxon>Liliopsida</taxon>
        <taxon>Poales</taxon>
        <taxon>Poaceae</taxon>
        <taxon>PACMAD clade</taxon>
        <taxon>Panicoideae</taxon>
        <taxon>Panicodae</taxon>
        <taxon>Paniceae</taxon>
        <taxon>Melinidinae</taxon>
        <taxon>Urochloa</taxon>
    </lineage>
</organism>
<protein>
    <recommendedName>
        <fullName evidence="7">Protein kinase domain-containing protein</fullName>
    </recommendedName>
</protein>
<keyword evidence="9" id="KW-1185">Reference proteome</keyword>
<keyword evidence="4 5" id="KW-0067">ATP-binding</keyword>
<evidence type="ECO:0000256" key="4">
    <source>
        <dbReference type="ARBA" id="ARBA00022840"/>
    </source>
</evidence>
<dbReference type="AlphaFoldDB" id="A0ABC8XA84"/>
<keyword evidence="3" id="KW-0418">Kinase</keyword>
<keyword evidence="2 5" id="KW-0547">Nucleotide-binding</keyword>
<dbReference type="GO" id="GO:0016301">
    <property type="term" value="F:kinase activity"/>
    <property type="evidence" value="ECO:0007669"/>
    <property type="project" value="UniProtKB-KW"/>
</dbReference>
<evidence type="ECO:0000256" key="5">
    <source>
        <dbReference type="PROSITE-ProRule" id="PRU10141"/>
    </source>
</evidence>
<reference evidence="8 9" key="2">
    <citation type="submission" date="2024-10" db="EMBL/GenBank/DDBJ databases">
        <authorList>
            <person name="Ryan C."/>
        </authorList>
    </citation>
    <scope>NUCLEOTIDE SEQUENCE [LARGE SCALE GENOMIC DNA]</scope>
</reference>
<dbReference type="SMART" id="SM00220">
    <property type="entry name" value="S_TKc"/>
    <property type="match status" value="1"/>
</dbReference>
<evidence type="ECO:0000313" key="8">
    <source>
        <dbReference type="EMBL" id="CAL4922929.1"/>
    </source>
</evidence>
<feature type="region of interest" description="Disordered" evidence="6">
    <location>
        <begin position="574"/>
        <end position="598"/>
    </location>
</feature>
<dbReference type="PROSITE" id="PS00108">
    <property type="entry name" value="PROTEIN_KINASE_ST"/>
    <property type="match status" value="1"/>
</dbReference>
<dbReference type="InterPro" id="IPR017441">
    <property type="entry name" value="Protein_kinase_ATP_BS"/>
</dbReference>
<evidence type="ECO:0000313" key="9">
    <source>
        <dbReference type="Proteomes" id="UP001497457"/>
    </source>
</evidence>